<dbReference type="OrthoDB" id="5243515at2"/>
<proteinExistence type="predicted"/>
<keyword evidence="1" id="KW-0472">Membrane</keyword>
<sequence>MKALRKANLSGGEEGFTLVEMMVTIVIMLAVFFALHAIFDMSFRVFSFSNNKVEAVENARVGMERMIREIRAAYPYAKPCNPPDERLFAVMGETQIAFGNDLDGDRKVDLPVSEGGCDDPEPEDEEITYFLNDKKLMRQKGDESAQPVAENVADLRIEYLKRSGDGLVAATAESEVEVVRVKLEVRVGRGAGRGTQTLAAETELRNR</sequence>
<dbReference type="AlphaFoldDB" id="Q1AWV2"/>
<keyword evidence="1" id="KW-0812">Transmembrane</keyword>
<evidence type="ECO:0000256" key="1">
    <source>
        <dbReference type="SAM" id="Phobius"/>
    </source>
</evidence>
<dbReference type="HOGENOM" id="CLU_1336700_0_0_11"/>
<reference evidence="2 3" key="1">
    <citation type="submission" date="2006-06" db="EMBL/GenBank/DDBJ databases">
        <title>Complete sequence of Rubrobacter xylanophilus DSM 9941.</title>
        <authorList>
            <consortium name="US DOE Joint Genome Institute"/>
            <person name="Copeland A."/>
            <person name="Lucas S."/>
            <person name="Lapidus A."/>
            <person name="Barry K."/>
            <person name="Detter J.C."/>
            <person name="Glavina del Rio T."/>
            <person name="Hammon N."/>
            <person name="Israni S."/>
            <person name="Dalin E."/>
            <person name="Tice H."/>
            <person name="Pitluck S."/>
            <person name="Munk A.C."/>
            <person name="Brettin T."/>
            <person name="Bruce D."/>
            <person name="Han C."/>
            <person name="Tapia R."/>
            <person name="Gilna P."/>
            <person name="Schmutz J."/>
            <person name="Larimer F."/>
            <person name="Land M."/>
            <person name="Hauser L."/>
            <person name="Kyrpides N."/>
            <person name="Lykidis A."/>
            <person name="da Costa M.S."/>
            <person name="Rainey F.A."/>
            <person name="Empadinhas N."/>
            <person name="Jolivet E."/>
            <person name="Battista J.R."/>
            <person name="Richardson P."/>
        </authorList>
    </citation>
    <scope>NUCLEOTIDE SEQUENCE [LARGE SCALE GENOMIC DNA]</scope>
    <source>
        <strain evidence="3">DSM 9941 / NBRC 16129 / PRD-1</strain>
    </source>
</reference>
<dbReference type="Proteomes" id="UP000006637">
    <property type="component" value="Chromosome"/>
</dbReference>
<accession>Q1AWV2</accession>
<protein>
    <submittedName>
        <fullName evidence="2">Prepilin-type cleavage/methylation-like protein</fullName>
    </submittedName>
</protein>
<organism evidence="2 3">
    <name type="scientific">Rubrobacter xylanophilus (strain DSM 9941 / JCM 11954 / NBRC 16129 / PRD-1)</name>
    <dbReference type="NCBI Taxonomy" id="266117"/>
    <lineage>
        <taxon>Bacteria</taxon>
        <taxon>Bacillati</taxon>
        <taxon>Actinomycetota</taxon>
        <taxon>Rubrobacteria</taxon>
        <taxon>Rubrobacterales</taxon>
        <taxon>Rubrobacteraceae</taxon>
        <taxon>Rubrobacter</taxon>
    </lineage>
</organism>
<dbReference type="RefSeq" id="WP_011564144.1">
    <property type="nucleotide sequence ID" value="NC_008148.1"/>
</dbReference>
<evidence type="ECO:0000313" key="3">
    <source>
        <dbReference type="Proteomes" id="UP000006637"/>
    </source>
</evidence>
<name>Q1AWV2_RUBXD</name>
<keyword evidence="1" id="KW-1133">Transmembrane helix</keyword>
<dbReference type="eggNOG" id="COG4966">
    <property type="taxonomic scope" value="Bacteria"/>
</dbReference>
<dbReference type="NCBIfam" id="TIGR02532">
    <property type="entry name" value="IV_pilin_GFxxxE"/>
    <property type="match status" value="1"/>
</dbReference>
<dbReference type="PROSITE" id="PS00409">
    <property type="entry name" value="PROKAR_NTER_METHYL"/>
    <property type="match status" value="1"/>
</dbReference>
<dbReference type="InterPro" id="IPR012902">
    <property type="entry name" value="N_methyl_site"/>
</dbReference>
<dbReference type="KEGG" id="rxy:Rxyl_1160"/>
<keyword evidence="3" id="KW-1185">Reference proteome</keyword>
<dbReference type="EMBL" id="CP000386">
    <property type="protein sequence ID" value="ABG04126.1"/>
    <property type="molecule type" value="Genomic_DNA"/>
</dbReference>
<gene>
    <name evidence="2" type="ordered locus">Rxyl_1160</name>
</gene>
<dbReference type="STRING" id="266117.Rxyl_1160"/>
<evidence type="ECO:0000313" key="2">
    <source>
        <dbReference type="EMBL" id="ABG04126.1"/>
    </source>
</evidence>
<feature type="transmembrane region" description="Helical" evidence="1">
    <location>
        <begin position="15"/>
        <end position="39"/>
    </location>
</feature>